<dbReference type="InterPro" id="IPR050879">
    <property type="entry name" value="Acyltransferase_3"/>
</dbReference>
<dbReference type="EMBL" id="UOFA01000034">
    <property type="protein sequence ID" value="VAW43788.1"/>
    <property type="molecule type" value="Genomic_DNA"/>
</dbReference>
<reference evidence="3" key="1">
    <citation type="submission" date="2018-06" db="EMBL/GenBank/DDBJ databases">
        <authorList>
            <person name="Zhirakovskaya E."/>
        </authorList>
    </citation>
    <scope>NUCLEOTIDE SEQUENCE</scope>
</reference>
<keyword evidence="1" id="KW-0812">Transmembrane</keyword>
<evidence type="ECO:0000313" key="3">
    <source>
        <dbReference type="EMBL" id="VAW43788.1"/>
    </source>
</evidence>
<dbReference type="PANTHER" id="PTHR23028">
    <property type="entry name" value="ACETYLTRANSFERASE"/>
    <property type="match status" value="1"/>
</dbReference>
<evidence type="ECO:0000256" key="1">
    <source>
        <dbReference type="SAM" id="Phobius"/>
    </source>
</evidence>
<evidence type="ECO:0000259" key="2">
    <source>
        <dbReference type="Pfam" id="PF01757"/>
    </source>
</evidence>
<feature type="transmembrane region" description="Helical" evidence="1">
    <location>
        <begin position="118"/>
        <end position="139"/>
    </location>
</feature>
<accession>A0A3B0VJK1</accession>
<dbReference type="PANTHER" id="PTHR23028:SF131">
    <property type="entry name" value="BLR2367 PROTEIN"/>
    <property type="match status" value="1"/>
</dbReference>
<dbReference type="Pfam" id="PF01757">
    <property type="entry name" value="Acyl_transf_3"/>
    <property type="match status" value="1"/>
</dbReference>
<feature type="transmembrane region" description="Helical" evidence="1">
    <location>
        <begin position="313"/>
        <end position="334"/>
    </location>
</feature>
<feature type="domain" description="Acyltransferase 3" evidence="2">
    <location>
        <begin position="1"/>
        <end position="327"/>
    </location>
</feature>
<feature type="transmembrane region" description="Helical" evidence="1">
    <location>
        <begin position="76"/>
        <end position="98"/>
    </location>
</feature>
<keyword evidence="1" id="KW-0472">Membrane</keyword>
<gene>
    <name evidence="3" type="ORF">MNBD_GAMMA02-1060</name>
</gene>
<protein>
    <submittedName>
        <fullName evidence="3">Exopolysaccharide production protein ExoZ</fullName>
    </submittedName>
</protein>
<feature type="transmembrane region" description="Helical" evidence="1">
    <location>
        <begin position="36"/>
        <end position="55"/>
    </location>
</feature>
<dbReference type="InterPro" id="IPR002656">
    <property type="entry name" value="Acyl_transf_3_dom"/>
</dbReference>
<organism evidence="3">
    <name type="scientific">hydrothermal vent metagenome</name>
    <dbReference type="NCBI Taxonomy" id="652676"/>
    <lineage>
        <taxon>unclassified sequences</taxon>
        <taxon>metagenomes</taxon>
        <taxon>ecological metagenomes</taxon>
    </lineage>
</organism>
<feature type="transmembrane region" description="Helical" evidence="1">
    <location>
        <begin position="242"/>
        <end position="263"/>
    </location>
</feature>
<name>A0A3B0VJK1_9ZZZZ</name>
<feature type="transmembrane region" description="Helical" evidence="1">
    <location>
        <begin position="209"/>
        <end position="227"/>
    </location>
</feature>
<dbReference type="GO" id="GO:0016020">
    <property type="term" value="C:membrane"/>
    <property type="evidence" value="ECO:0007669"/>
    <property type="project" value="TreeGrafter"/>
</dbReference>
<dbReference type="GO" id="GO:0016747">
    <property type="term" value="F:acyltransferase activity, transferring groups other than amino-acyl groups"/>
    <property type="evidence" value="ECO:0007669"/>
    <property type="project" value="InterPro"/>
</dbReference>
<dbReference type="GO" id="GO:0000271">
    <property type="term" value="P:polysaccharide biosynthetic process"/>
    <property type="evidence" value="ECO:0007669"/>
    <property type="project" value="TreeGrafter"/>
</dbReference>
<feature type="transmembrane region" description="Helical" evidence="1">
    <location>
        <begin position="146"/>
        <end position="167"/>
    </location>
</feature>
<feature type="transmembrane region" description="Helical" evidence="1">
    <location>
        <begin position="283"/>
        <end position="301"/>
    </location>
</feature>
<proteinExistence type="predicted"/>
<feature type="transmembrane region" description="Helical" evidence="1">
    <location>
        <begin position="179"/>
        <end position="202"/>
    </location>
</feature>
<sequence>MRAIAALAVLIYHFSIQFTAAGGSGHHWFYYAFNQIGYAGVDFFFVISGYIMWITTQKRHNQHPALDFAYKRATRIYFGYWPYFLLAVVIISFKPGLLSEHTNLIGSLFLTELKTSKLLIQVAWTLQYELYFYALFAMLLLLSRQLALRAIAGMIIVIFAYQLYIQLQTDTLTHPNSPGLLHFLLSPFCLEFFAGCLLGWFFQTQRVKYVSVVLFIGLALLVGAIYVQEAVIGMSLIGSDHLILRIIIFGSSAVLLLATVIELEMRGRVLLKKFSTILGGASYSIYLSHTIVIALVFAFGLQNWILHNSNWPGLWIFLLMLLTVFYSIIHYIWIEQPLMSMAKRLQKRLFRSY</sequence>
<keyword evidence="1" id="KW-1133">Transmembrane helix</keyword>
<dbReference type="AlphaFoldDB" id="A0A3B0VJK1"/>